<evidence type="ECO:0000313" key="1">
    <source>
        <dbReference type="EMBL" id="QDU87199.1"/>
    </source>
</evidence>
<dbReference type="OrthoDB" id="290514at2"/>
<name>A0A518D6X5_9BACT</name>
<dbReference type="KEGG" id="pnd:Pla175_05560"/>
<dbReference type="AlphaFoldDB" id="A0A518D6X5"/>
<dbReference type="EMBL" id="CP036291">
    <property type="protein sequence ID" value="QDU87199.1"/>
    <property type="molecule type" value="Genomic_DNA"/>
</dbReference>
<proteinExistence type="predicted"/>
<gene>
    <name evidence="1" type="ORF">Pla175_05560</name>
</gene>
<accession>A0A518D6X5</accession>
<organism evidence="1 2">
    <name type="scientific">Pirellulimonas nuda</name>
    <dbReference type="NCBI Taxonomy" id="2528009"/>
    <lineage>
        <taxon>Bacteria</taxon>
        <taxon>Pseudomonadati</taxon>
        <taxon>Planctomycetota</taxon>
        <taxon>Planctomycetia</taxon>
        <taxon>Pirellulales</taxon>
        <taxon>Lacipirellulaceae</taxon>
        <taxon>Pirellulimonas</taxon>
    </lineage>
</organism>
<protein>
    <submittedName>
        <fullName evidence="1">Uncharacterized protein</fullName>
    </submittedName>
</protein>
<dbReference type="Proteomes" id="UP000317429">
    <property type="component" value="Chromosome"/>
</dbReference>
<sequence length="81" mass="8751">MAITAYAKDTQPLHPEACYPLAAWCKAAGVSKTRIHEAKLLGVPLPTFTVGKRVYIQGADGIEWLRTLSAKLAELEVGGEQ</sequence>
<evidence type="ECO:0000313" key="2">
    <source>
        <dbReference type="Proteomes" id="UP000317429"/>
    </source>
</evidence>
<dbReference type="RefSeq" id="WP_145281119.1">
    <property type="nucleotide sequence ID" value="NZ_CP036291.1"/>
</dbReference>
<reference evidence="1 2" key="1">
    <citation type="submission" date="2019-02" db="EMBL/GenBank/DDBJ databases">
        <title>Deep-cultivation of Planctomycetes and their phenomic and genomic characterization uncovers novel biology.</title>
        <authorList>
            <person name="Wiegand S."/>
            <person name="Jogler M."/>
            <person name="Boedeker C."/>
            <person name="Pinto D."/>
            <person name="Vollmers J."/>
            <person name="Rivas-Marin E."/>
            <person name="Kohn T."/>
            <person name="Peeters S.H."/>
            <person name="Heuer A."/>
            <person name="Rast P."/>
            <person name="Oberbeckmann S."/>
            <person name="Bunk B."/>
            <person name="Jeske O."/>
            <person name="Meyerdierks A."/>
            <person name="Storesund J.E."/>
            <person name="Kallscheuer N."/>
            <person name="Luecker S."/>
            <person name="Lage O.M."/>
            <person name="Pohl T."/>
            <person name="Merkel B.J."/>
            <person name="Hornburger P."/>
            <person name="Mueller R.-W."/>
            <person name="Bruemmer F."/>
            <person name="Labrenz M."/>
            <person name="Spormann A.M."/>
            <person name="Op den Camp H."/>
            <person name="Overmann J."/>
            <person name="Amann R."/>
            <person name="Jetten M.S.M."/>
            <person name="Mascher T."/>
            <person name="Medema M.H."/>
            <person name="Devos D.P."/>
            <person name="Kaster A.-K."/>
            <person name="Ovreas L."/>
            <person name="Rohde M."/>
            <person name="Galperin M.Y."/>
            <person name="Jogler C."/>
        </authorList>
    </citation>
    <scope>NUCLEOTIDE SEQUENCE [LARGE SCALE GENOMIC DNA]</scope>
    <source>
        <strain evidence="1 2">Pla175</strain>
    </source>
</reference>
<keyword evidence="2" id="KW-1185">Reference proteome</keyword>